<dbReference type="Proteomes" id="UP000264062">
    <property type="component" value="Unassembled WGS sequence"/>
</dbReference>
<evidence type="ECO:0000313" key="2">
    <source>
        <dbReference type="EMBL" id="HAV92760.1"/>
    </source>
</evidence>
<name>A0A350HB44_UNCW3</name>
<dbReference type="Pfam" id="PF04468">
    <property type="entry name" value="PSP1"/>
    <property type="match status" value="1"/>
</dbReference>
<dbReference type="PANTHER" id="PTHR43830:SF3">
    <property type="entry name" value="PROTEIN PSP1"/>
    <property type="match status" value="1"/>
</dbReference>
<dbReference type="AlphaFoldDB" id="A0A350HB44"/>
<proteinExistence type="predicted"/>
<dbReference type="InterPro" id="IPR007557">
    <property type="entry name" value="PSP1_C"/>
</dbReference>
<dbReference type="GO" id="GO:0005737">
    <property type="term" value="C:cytoplasm"/>
    <property type="evidence" value="ECO:0007669"/>
    <property type="project" value="TreeGrafter"/>
</dbReference>
<gene>
    <name evidence="2" type="ORF">DCW38_06225</name>
</gene>
<evidence type="ECO:0000259" key="1">
    <source>
        <dbReference type="PROSITE" id="PS51411"/>
    </source>
</evidence>
<comment type="caution">
    <text evidence="2">The sequence shown here is derived from an EMBL/GenBank/DDBJ whole genome shotgun (WGS) entry which is preliminary data.</text>
</comment>
<accession>A0A350HB44</accession>
<dbReference type="NCBIfam" id="NF041131">
    <property type="entry name" value="RicT_YaaT_fam"/>
    <property type="match status" value="1"/>
</dbReference>
<dbReference type="PANTHER" id="PTHR43830">
    <property type="entry name" value="PROTEIN PSP1"/>
    <property type="match status" value="1"/>
</dbReference>
<evidence type="ECO:0000313" key="3">
    <source>
        <dbReference type="Proteomes" id="UP000264062"/>
    </source>
</evidence>
<dbReference type="PROSITE" id="PS51411">
    <property type="entry name" value="PSP1_C"/>
    <property type="match status" value="1"/>
</dbReference>
<feature type="domain" description="PSP1 C-terminal" evidence="1">
    <location>
        <begin position="55"/>
        <end position="140"/>
    </location>
</feature>
<sequence>MFGRVEFRGYDRALFEIPSNIDVEEGKYVICQHEQGLDVGFLLKIYPHDYEKPIGKILRKATDDDMRLKRSNQIKEKESYGPAMKKIEESNLSIKFVDLEIHFDGQHMTFYFISERRVDFRQLVKSLASFFHTRIRMKQIGIRDHAKRIGGYGPCGQEMCCKRFLNNFEAITLQTLKDQNLSMTPQKVSGMCGRLMCCLMYEMDFYDEVSKKFPPLNTHVSTDKYGEGKIVKIDIYNDRVTVQYDKVEENGGLLTHTLDEFNQIKKKKWSFIPKINENSEEEK</sequence>
<organism evidence="2 3">
    <name type="scientific">candidate division WOR-3 bacterium</name>
    <dbReference type="NCBI Taxonomy" id="2052148"/>
    <lineage>
        <taxon>Bacteria</taxon>
        <taxon>Bacteria division WOR-3</taxon>
    </lineage>
</organism>
<dbReference type="EMBL" id="DMZY01000183">
    <property type="protein sequence ID" value="HAV92760.1"/>
    <property type="molecule type" value="Genomic_DNA"/>
</dbReference>
<dbReference type="InterPro" id="IPR047767">
    <property type="entry name" value="PSP1-like"/>
</dbReference>
<protein>
    <submittedName>
        <fullName evidence="2">Stage 0 sporulation protein</fullName>
    </submittedName>
</protein>
<reference evidence="2 3" key="1">
    <citation type="journal article" date="2018" name="Nat. Biotechnol.">
        <title>A standardized bacterial taxonomy based on genome phylogeny substantially revises the tree of life.</title>
        <authorList>
            <person name="Parks D.H."/>
            <person name="Chuvochina M."/>
            <person name="Waite D.W."/>
            <person name="Rinke C."/>
            <person name="Skarshewski A."/>
            <person name="Chaumeil P.A."/>
            <person name="Hugenholtz P."/>
        </authorList>
    </citation>
    <scope>NUCLEOTIDE SEQUENCE [LARGE SCALE GENOMIC DNA]</scope>
    <source>
        <strain evidence="2">UBA9956</strain>
    </source>
</reference>